<evidence type="ECO:0000313" key="3">
    <source>
        <dbReference type="Proteomes" id="UP000317171"/>
    </source>
</evidence>
<accession>A0A517RNI6</accession>
<dbReference type="PANTHER" id="PTHR33336">
    <property type="entry name" value="QUINOL MONOOXYGENASE YGIN-RELATED"/>
    <property type="match status" value="1"/>
</dbReference>
<reference evidence="2 3" key="1">
    <citation type="submission" date="2019-02" db="EMBL/GenBank/DDBJ databases">
        <title>Deep-cultivation of Planctomycetes and their phenomic and genomic characterization uncovers novel biology.</title>
        <authorList>
            <person name="Wiegand S."/>
            <person name="Jogler M."/>
            <person name="Boedeker C."/>
            <person name="Pinto D."/>
            <person name="Vollmers J."/>
            <person name="Rivas-Marin E."/>
            <person name="Kohn T."/>
            <person name="Peeters S.H."/>
            <person name="Heuer A."/>
            <person name="Rast P."/>
            <person name="Oberbeckmann S."/>
            <person name="Bunk B."/>
            <person name="Jeske O."/>
            <person name="Meyerdierks A."/>
            <person name="Storesund J.E."/>
            <person name="Kallscheuer N."/>
            <person name="Luecker S."/>
            <person name="Lage O.M."/>
            <person name="Pohl T."/>
            <person name="Merkel B.J."/>
            <person name="Hornburger P."/>
            <person name="Mueller R.-W."/>
            <person name="Bruemmer F."/>
            <person name="Labrenz M."/>
            <person name="Spormann A.M."/>
            <person name="Op den Camp H."/>
            <person name="Overmann J."/>
            <person name="Amann R."/>
            <person name="Jetten M.S.M."/>
            <person name="Mascher T."/>
            <person name="Medema M.H."/>
            <person name="Devos D.P."/>
            <person name="Kaster A.-K."/>
            <person name="Ovreas L."/>
            <person name="Rohde M."/>
            <person name="Galperin M.Y."/>
            <person name="Jogler C."/>
        </authorList>
    </citation>
    <scope>NUCLEOTIDE SEQUENCE [LARGE SCALE GENOMIC DNA]</scope>
    <source>
        <strain evidence="2 3">Pan241w</strain>
    </source>
</reference>
<gene>
    <name evidence="2" type="ORF">Pan241w_55240</name>
</gene>
<dbReference type="KEGG" id="gaz:Pan241w_55240"/>
<organism evidence="2 3">
    <name type="scientific">Gimesia alba</name>
    <dbReference type="NCBI Taxonomy" id="2527973"/>
    <lineage>
        <taxon>Bacteria</taxon>
        <taxon>Pseudomonadati</taxon>
        <taxon>Planctomycetota</taxon>
        <taxon>Planctomycetia</taxon>
        <taxon>Planctomycetales</taxon>
        <taxon>Planctomycetaceae</taxon>
        <taxon>Gimesia</taxon>
    </lineage>
</organism>
<dbReference type="Proteomes" id="UP000317171">
    <property type="component" value="Chromosome"/>
</dbReference>
<dbReference type="Gene3D" id="3.30.70.100">
    <property type="match status" value="1"/>
</dbReference>
<dbReference type="InterPro" id="IPR011008">
    <property type="entry name" value="Dimeric_a/b-barrel"/>
</dbReference>
<evidence type="ECO:0000259" key="1">
    <source>
        <dbReference type="PROSITE" id="PS51725"/>
    </source>
</evidence>
<keyword evidence="3" id="KW-1185">Reference proteome</keyword>
<feature type="domain" description="ABM" evidence="1">
    <location>
        <begin position="30"/>
        <end position="125"/>
    </location>
</feature>
<dbReference type="PROSITE" id="PS51725">
    <property type="entry name" value="ABM"/>
    <property type="match status" value="1"/>
</dbReference>
<dbReference type="EMBL" id="CP036269">
    <property type="protein sequence ID" value="QDT45404.1"/>
    <property type="molecule type" value="Genomic_DNA"/>
</dbReference>
<dbReference type="AlphaFoldDB" id="A0A517RNI6"/>
<dbReference type="InterPro" id="IPR050744">
    <property type="entry name" value="AI-2_Isomerase_LsrG"/>
</dbReference>
<dbReference type="SUPFAM" id="SSF54909">
    <property type="entry name" value="Dimeric alpha+beta barrel"/>
    <property type="match status" value="1"/>
</dbReference>
<dbReference type="GO" id="GO:0004497">
    <property type="term" value="F:monooxygenase activity"/>
    <property type="evidence" value="ECO:0007669"/>
    <property type="project" value="UniProtKB-KW"/>
</dbReference>
<sequence>MYWIKRVASRTFCACLDPAALNNEIKSTNMFCLNVILTLKNASDEEEIQGLLTEACRLSRTEPGCLRFDVYHSEGEPATFVLVEHWESEDAWKTHREAKAYTEIYQPQILPRVERVPYRMKLLLE</sequence>
<protein>
    <submittedName>
        <fullName evidence="2">Antibiotic biosynthesis monooxygenase</fullName>
    </submittedName>
</protein>
<name>A0A517RNI6_9PLAN</name>
<proteinExistence type="predicted"/>
<dbReference type="Pfam" id="PF03992">
    <property type="entry name" value="ABM"/>
    <property type="match status" value="1"/>
</dbReference>
<dbReference type="InterPro" id="IPR007138">
    <property type="entry name" value="ABM_dom"/>
</dbReference>
<dbReference type="PANTHER" id="PTHR33336:SF15">
    <property type="entry name" value="ABM DOMAIN-CONTAINING PROTEIN"/>
    <property type="match status" value="1"/>
</dbReference>
<keyword evidence="2" id="KW-0503">Monooxygenase</keyword>
<keyword evidence="2" id="KW-0560">Oxidoreductase</keyword>
<evidence type="ECO:0000313" key="2">
    <source>
        <dbReference type="EMBL" id="QDT45404.1"/>
    </source>
</evidence>